<gene>
    <name evidence="1" type="ORF">Bccel_1408</name>
</gene>
<organism evidence="1 2">
    <name type="scientific">Pseudobacteroides cellulosolvens ATCC 35603 = DSM 2933</name>
    <dbReference type="NCBI Taxonomy" id="398512"/>
    <lineage>
        <taxon>Bacteria</taxon>
        <taxon>Bacillati</taxon>
        <taxon>Bacillota</taxon>
        <taxon>Clostridia</taxon>
        <taxon>Eubacteriales</taxon>
        <taxon>Oscillospiraceae</taxon>
        <taxon>Pseudobacteroides</taxon>
    </lineage>
</organism>
<dbReference type="EMBL" id="LGTC01000001">
    <property type="protein sequence ID" value="KNY26146.1"/>
    <property type="molecule type" value="Genomic_DNA"/>
</dbReference>
<dbReference type="AlphaFoldDB" id="A0A0L6JJT8"/>
<name>A0A0L6JJT8_9FIRM</name>
<accession>A0A0L6JJT8</accession>
<reference evidence="2" key="1">
    <citation type="submission" date="2015-07" db="EMBL/GenBank/DDBJ databases">
        <title>Near-Complete Genome Sequence of the Cellulolytic Bacterium Bacteroides (Pseudobacteroides) cellulosolvens ATCC 35603.</title>
        <authorList>
            <person name="Dassa B."/>
            <person name="Utturkar S.M."/>
            <person name="Klingeman D.M."/>
            <person name="Hurt R.A."/>
            <person name="Keller M."/>
            <person name="Xu J."/>
            <person name="Reddy Y.H.K."/>
            <person name="Borovok I."/>
            <person name="Grinberg I.R."/>
            <person name="Lamed R."/>
            <person name="Zhivin O."/>
            <person name="Bayer E.A."/>
            <person name="Brown S.D."/>
        </authorList>
    </citation>
    <scope>NUCLEOTIDE SEQUENCE [LARGE SCALE GENOMIC DNA]</scope>
    <source>
        <strain evidence="2">DSM 2933</strain>
    </source>
</reference>
<dbReference type="Proteomes" id="UP000036923">
    <property type="component" value="Unassembled WGS sequence"/>
</dbReference>
<dbReference type="STRING" id="398512.Bccel_1408"/>
<protein>
    <submittedName>
        <fullName evidence="1">Uncharacterized protein</fullName>
    </submittedName>
</protein>
<evidence type="ECO:0000313" key="1">
    <source>
        <dbReference type="EMBL" id="KNY26146.1"/>
    </source>
</evidence>
<dbReference type="SUPFAM" id="SSF140453">
    <property type="entry name" value="EsxAB dimer-like"/>
    <property type="match status" value="1"/>
</dbReference>
<sequence>MRDTILVNQEEIRLITNRLRGKKKAADTFLQNLSKEIELAHEFFEGESYEAYESEFNELKSHIKKSLYECLDNIAGAIEKATGLLIEADRQEANKIHNNSVFAKDGSSICKVGSNVKHAGNSASKIDNGFSVTDTLGKVFGPSKANEGAVVSGSHVFKPFNAATVTTEGELLGYSAGIKHNIGFDLDKGLVGASITGKAEGYVAKGEVKSQIGLASVTLGGTALTGSVSGEAKAVLFEGGKLDPQLKLRAAAEAVGLKGTIEQKFGNDQFNIHQGAEGKIGDASAEAYAVVGKDGIGVGAGADAAVFKGEVKQGFTLFGVNFDVTAEGEALAVGAEAKFGVDKDSFELGGKLSALAGLGLNLKISW</sequence>
<keyword evidence="2" id="KW-1185">Reference proteome</keyword>
<dbReference type="eggNOG" id="ENOG502ZX9S">
    <property type="taxonomic scope" value="Bacteria"/>
</dbReference>
<evidence type="ECO:0000313" key="2">
    <source>
        <dbReference type="Proteomes" id="UP000036923"/>
    </source>
</evidence>
<comment type="caution">
    <text evidence="1">The sequence shown here is derived from an EMBL/GenBank/DDBJ whole genome shotgun (WGS) entry which is preliminary data.</text>
</comment>
<dbReference type="InterPro" id="IPR036689">
    <property type="entry name" value="ESAT-6-like_sf"/>
</dbReference>
<dbReference type="Gene3D" id="1.10.287.1060">
    <property type="entry name" value="ESAT-6-like"/>
    <property type="match status" value="1"/>
</dbReference>
<dbReference type="RefSeq" id="WP_036943799.1">
    <property type="nucleotide sequence ID" value="NZ_JQKC01000023.1"/>
</dbReference>
<proteinExistence type="predicted"/>